<keyword evidence="1" id="KW-1133">Transmembrane helix</keyword>
<protein>
    <submittedName>
        <fullName evidence="3">DUF2976 domain-containing protein</fullName>
    </submittedName>
</protein>
<proteinExistence type="predicted"/>
<evidence type="ECO:0000256" key="2">
    <source>
        <dbReference type="SAM" id="SignalP"/>
    </source>
</evidence>
<evidence type="ECO:0000313" key="4">
    <source>
        <dbReference type="Proteomes" id="UP001169719"/>
    </source>
</evidence>
<organism evidence="3 4">
    <name type="scientific">Vibrio agarivorans</name>
    <dbReference type="NCBI Taxonomy" id="153622"/>
    <lineage>
        <taxon>Bacteria</taxon>
        <taxon>Pseudomonadati</taxon>
        <taxon>Pseudomonadota</taxon>
        <taxon>Gammaproteobacteria</taxon>
        <taxon>Vibrionales</taxon>
        <taxon>Vibrionaceae</taxon>
        <taxon>Vibrio</taxon>
    </lineage>
</organism>
<keyword evidence="2" id="KW-0732">Signal</keyword>
<name>A0ABT7Y7D2_9VIBR</name>
<dbReference type="EMBL" id="JAUEOZ010000003">
    <property type="protein sequence ID" value="MDN2483939.1"/>
    <property type="molecule type" value="Genomic_DNA"/>
</dbReference>
<dbReference type="Pfam" id="PF11190">
    <property type="entry name" value="DUF2976"/>
    <property type="match status" value="1"/>
</dbReference>
<feature type="chain" id="PRO_5046469899" evidence="2">
    <location>
        <begin position="32"/>
        <end position="122"/>
    </location>
</feature>
<dbReference type="Proteomes" id="UP001169719">
    <property type="component" value="Unassembled WGS sequence"/>
</dbReference>
<evidence type="ECO:0000256" key="1">
    <source>
        <dbReference type="SAM" id="Phobius"/>
    </source>
</evidence>
<keyword evidence="1" id="KW-0472">Membrane</keyword>
<feature type="signal peptide" evidence="2">
    <location>
        <begin position="1"/>
        <end position="31"/>
    </location>
</feature>
<dbReference type="InterPro" id="IPR021356">
    <property type="entry name" value="Integr_conj_element_PFL4702"/>
</dbReference>
<accession>A0ABT7Y7D2</accession>
<comment type="caution">
    <text evidence="3">The sequence shown here is derived from an EMBL/GenBank/DDBJ whole genome shotgun (WGS) entry which is preliminary data.</text>
</comment>
<sequence>MKTLNLFSHLGRKLGVWLTLSIMTFSNAALASGGLPNPVGDQVQNGDYIAWFRKQFGDAYTFLAESASMVTFFVVATAIILTFVGVINGKKEWKDLFVVAGTGAVILIVVFFLFNEGDGIVA</sequence>
<feature type="transmembrane region" description="Helical" evidence="1">
    <location>
        <begin position="96"/>
        <end position="114"/>
    </location>
</feature>
<reference evidence="3" key="1">
    <citation type="submission" date="2024-05" db="EMBL/GenBank/DDBJ databases">
        <title>Genome Sequences of Four Agar- Degrading Marine Bacteria.</title>
        <authorList>
            <person name="Phillips E.K."/>
            <person name="Shaffer J.C."/>
            <person name="Henson M.W."/>
            <person name="Temperton B."/>
            <person name="Thrash C.J."/>
            <person name="Martin M.O."/>
        </authorList>
    </citation>
    <scope>NUCLEOTIDE SEQUENCE</scope>
    <source>
        <strain evidence="3">EKP203</strain>
    </source>
</reference>
<keyword evidence="4" id="KW-1185">Reference proteome</keyword>
<keyword evidence="1" id="KW-0812">Transmembrane</keyword>
<gene>
    <name evidence="3" type="ORF">QWJ08_21525</name>
</gene>
<dbReference type="RefSeq" id="WP_289964120.1">
    <property type="nucleotide sequence ID" value="NZ_JAUEOZ010000003.1"/>
</dbReference>
<evidence type="ECO:0000313" key="3">
    <source>
        <dbReference type="EMBL" id="MDN2483939.1"/>
    </source>
</evidence>
<feature type="transmembrane region" description="Helical" evidence="1">
    <location>
        <begin position="69"/>
        <end position="89"/>
    </location>
</feature>